<evidence type="ECO:0000313" key="2">
    <source>
        <dbReference type="EMBL" id="KAF6749967.1"/>
    </source>
</evidence>
<keyword evidence="3" id="KW-1185">Reference proteome</keyword>
<reference evidence="2 3" key="1">
    <citation type="submission" date="2020-07" db="EMBL/GenBank/DDBJ databases">
        <title>Comparative genomics of pyrophilous fungi reveals a link between fire events and developmental genes.</title>
        <authorList>
            <consortium name="DOE Joint Genome Institute"/>
            <person name="Steindorff A.S."/>
            <person name="Carver A."/>
            <person name="Calhoun S."/>
            <person name="Stillman K."/>
            <person name="Liu H."/>
            <person name="Lipzen A."/>
            <person name="Pangilinan J."/>
            <person name="Labutti K."/>
            <person name="Bruns T.D."/>
            <person name="Grigoriev I.V."/>
        </authorList>
    </citation>
    <scope>NUCLEOTIDE SEQUENCE [LARGE SCALE GENOMIC DNA]</scope>
    <source>
        <strain evidence="2 3">CBS 144469</strain>
    </source>
</reference>
<dbReference type="OrthoDB" id="10414315at2759"/>
<accession>A0A8H6HPH3</accession>
<feature type="compositionally biased region" description="Low complexity" evidence="1">
    <location>
        <begin position="273"/>
        <end position="289"/>
    </location>
</feature>
<feature type="region of interest" description="Disordered" evidence="1">
    <location>
        <begin position="563"/>
        <end position="652"/>
    </location>
</feature>
<feature type="region of interest" description="Disordered" evidence="1">
    <location>
        <begin position="164"/>
        <end position="546"/>
    </location>
</feature>
<organism evidence="2 3">
    <name type="scientific">Ephemerocybe angulata</name>
    <dbReference type="NCBI Taxonomy" id="980116"/>
    <lineage>
        <taxon>Eukaryota</taxon>
        <taxon>Fungi</taxon>
        <taxon>Dikarya</taxon>
        <taxon>Basidiomycota</taxon>
        <taxon>Agaricomycotina</taxon>
        <taxon>Agaricomycetes</taxon>
        <taxon>Agaricomycetidae</taxon>
        <taxon>Agaricales</taxon>
        <taxon>Agaricineae</taxon>
        <taxon>Psathyrellaceae</taxon>
        <taxon>Ephemerocybe</taxon>
    </lineage>
</organism>
<feature type="compositionally biased region" description="Polar residues" evidence="1">
    <location>
        <begin position="477"/>
        <end position="491"/>
    </location>
</feature>
<gene>
    <name evidence="2" type="ORF">DFP72DRAFT_533529</name>
</gene>
<dbReference type="EMBL" id="JACGCI010000060">
    <property type="protein sequence ID" value="KAF6749967.1"/>
    <property type="molecule type" value="Genomic_DNA"/>
</dbReference>
<feature type="compositionally biased region" description="Pro residues" evidence="1">
    <location>
        <begin position="233"/>
        <end position="242"/>
    </location>
</feature>
<name>A0A8H6HPH3_9AGAR</name>
<feature type="compositionally biased region" description="Basic and acidic residues" evidence="1">
    <location>
        <begin position="405"/>
        <end position="416"/>
    </location>
</feature>
<comment type="caution">
    <text evidence="2">The sequence shown here is derived from an EMBL/GenBank/DDBJ whole genome shotgun (WGS) entry which is preliminary data.</text>
</comment>
<feature type="compositionally biased region" description="Low complexity" evidence="1">
    <location>
        <begin position="375"/>
        <end position="388"/>
    </location>
</feature>
<feature type="compositionally biased region" description="Polar residues" evidence="1">
    <location>
        <begin position="78"/>
        <end position="96"/>
    </location>
</feature>
<dbReference type="AlphaFoldDB" id="A0A8H6HPH3"/>
<feature type="compositionally biased region" description="Low complexity" evidence="1">
    <location>
        <begin position="454"/>
        <end position="466"/>
    </location>
</feature>
<evidence type="ECO:0000256" key="1">
    <source>
        <dbReference type="SAM" id="MobiDB-lite"/>
    </source>
</evidence>
<protein>
    <submittedName>
        <fullName evidence="2">Uncharacterized protein</fullName>
    </submittedName>
</protein>
<proteinExistence type="predicted"/>
<sequence length="724" mass="76679">MSNGMNLFSGATNFQIGELKGKDVSGNHYDYGHTFSAPQAPNGHRSRNTNPFLPGGPQGLVNSYPQDMPSGPTYHPQHLSNGYDQSYQPHGSSQYAPQWEHGGDPGHQYRPTGFPHNQQPMPAPQSHARNEPTYQDGQNLPKFNIGHIGNANFGENGPGGVVIQTDGSPGHGNGASWQTSIQGHSYDNGHSYQHSSYGHGGGYYPEGRPYIGGHHQGGGPNRDDSAYYNSQPPVAPQWPPPNADAGRRHPQHPQADPAPRGPPAMQMPPARHTSTSVQAQVVVASSTTTKTALNPFRAAPPSAPIQSRPAPNVSRNGNPVRQVSKVDKGKGKPSPTSPRGPVGEGSSATAKAHSVSTPRQASPTSPRGTGEGSSAAAKAQTAATPRQAVVPVPAAQKPDPVHQAPGKELKGKERAHPPILLVRQKPASDSEPEDETTTYPAVAKKPSIRYPAPQSSQSAATSSKTSENVEEAKPAENQASIQSGNVTQSPANGAEATITAARRLSKQSSPKDSKDSQSHKSRRASMESDSDSESTEFDTSDSEWGMSLTDVRVKMAAEDLAEAVANGDQQPVATTSAYGDRVSGLARSGTASKAPARVSRDMSLEPPAYAEEATPRESGAHQAPVSSGYYYGRDSKKAKENSSSIQQRDPIDDMVTAPFDSLELVDSYTPGTGEDRAIGPAFSSSESLAVEKKKPKSFFKRVSKVLGGSKKGPYPEFHGNLRIE</sequence>
<feature type="compositionally biased region" description="Polar residues" evidence="1">
    <location>
        <begin position="567"/>
        <end position="577"/>
    </location>
</feature>
<dbReference type="Proteomes" id="UP000521943">
    <property type="component" value="Unassembled WGS sequence"/>
</dbReference>
<evidence type="ECO:0000313" key="3">
    <source>
        <dbReference type="Proteomes" id="UP000521943"/>
    </source>
</evidence>
<feature type="compositionally biased region" description="Polar residues" evidence="1">
    <location>
        <begin position="175"/>
        <end position="185"/>
    </location>
</feature>
<feature type="compositionally biased region" description="Polar residues" evidence="1">
    <location>
        <begin position="346"/>
        <end position="367"/>
    </location>
</feature>
<feature type="compositionally biased region" description="Acidic residues" evidence="1">
    <location>
        <begin position="528"/>
        <end position="541"/>
    </location>
</feature>
<feature type="region of interest" description="Disordered" evidence="1">
    <location>
        <begin position="30"/>
        <end position="139"/>
    </location>
</feature>
<feature type="compositionally biased region" description="Basic and acidic residues" evidence="1">
    <location>
        <begin position="509"/>
        <end position="518"/>
    </location>
</feature>